<evidence type="ECO:0000256" key="8">
    <source>
        <dbReference type="SAM" id="MobiDB-lite"/>
    </source>
</evidence>
<keyword evidence="6" id="KW-0460">Magnesium</keyword>
<dbReference type="PANTHER" id="PTHR42714:SF2">
    <property type="entry name" value="TRNA MODIFICATION GTPASE GTPBP3, MITOCHONDRIAL"/>
    <property type="match status" value="1"/>
</dbReference>
<dbReference type="Proteomes" id="UP000317178">
    <property type="component" value="Chromosome"/>
</dbReference>
<dbReference type="GO" id="GO:0005829">
    <property type="term" value="C:cytosol"/>
    <property type="evidence" value="ECO:0007669"/>
    <property type="project" value="TreeGrafter"/>
</dbReference>
<reference evidence="12 13" key="1">
    <citation type="submission" date="2019-02" db="EMBL/GenBank/DDBJ databases">
        <title>Deep-cultivation of Planctomycetes and their phenomic and genomic characterization uncovers novel biology.</title>
        <authorList>
            <person name="Wiegand S."/>
            <person name="Jogler M."/>
            <person name="Boedeker C."/>
            <person name="Pinto D."/>
            <person name="Vollmers J."/>
            <person name="Rivas-Marin E."/>
            <person name="Kohn T."/>
            <person name="Peeters S.H."/>
            <person name="Heuer A."/>
            <person name="Rast P."/>
            <person name="Oberbeckmann S."/>
            <person name="Bunk B."/>
            <person name="Jeske O."/>
            <person name="Meyerdierks A."/>
            <person name="Storesund J.E."/>
            <person name="Kallscheuer N."/>
            <person name="Luecker S."/>
            <person name="Lage O.M."/>
            <person name="Pohl T."/>
            <person name="Merkel B.J."/>
            <person name="Hornburger P."/>
            <person name="Mueller R.-W."/>
            <person name="Bruemmer F."/>
            <person name="Labrenz M."/>
            <person name="Spormann A.M."/>
            <person name="Op den Camp H."/>
            <person name="Overmann J."/>
            <person name="Amann R."/>
            <person name="Jetten M.S.M."/>
            <person name="Mascher T."/>
            <person name="Medema M.H."/>
            <person name="Devos D.P."/>
            <person name="Kaster A.-K."/>
            <person name="Ovreas L."/>
            <person name="Rohde M."/>
            <person name="Galperin M.Y."/>
            <person name="Jogler C."/>
        </authorList>
    </citation>
    <scope>NUCLEOTIDE SEQUENCE [LARGE SCALE GENOMIC DNA]</scope>
    <source>
        <strain evidence="12 13">Pla110</strain>
    </source>
</reference>
<feature type="binding site" evidence="6">
    <location>
        <begin position="232"/>
        <end position="237"/>
    </location>
    <ligand>
        <name>GTP</name>
        <dbReference type="ChEBI" id="CHEBI:37565"/>
    </ligand>
</feature>
<feature type="binding site" evidence="6">
    <location>
        <position position="257"/>
    </location>
    <ligand>
        <name>Mg(2+)</name>
        <dbReference type="ChEBI" id="CHEBI:18420"/>
    </ligand>
</feature>
<dbReference type="InterPro" id="IPR006073">
    <property type="entry name" value="GTP-bd"/>
</dbReference>
<evidence type="ECO:0000256" key="3">
    <source>
        <dbReference type="ARBA" id="ARBA00022741"/>
    </source>
</evidence>
<dbReference type="AlphaFoldDB" id="A0A518CQ96"/>
<feature type="binding site" evidence="6">
    <location>
        <position position="460"/>
    </location>
    <ligand>
        <name>(6S)-5-formyl-5,6,7,8-tetrahydrofolate</name>
        <dbReference type="ChEBI" id="CHEBI:57457"/>
    </ligand>
</feature>
<keyword evidence="3 6" id="KW-0547">Nucleotide-binding</keyword>
<feature type="binding site" evidence="6">
    <location>
        <position position="87"/>
    </location>
    <ligand>
        <name>(6S)-5-formyl-5,6,7,8-tetrahydrofolate</name>
        <dbReference type="ChEBI" id="CHEBI:57457"/>
    </ligand>
</feature>
<feature type="binding site" evidence="6">
    <location>
        <position position="232"/>
    </location>
    <ligand>
        <name>K(+)</name>
        <dbReference type="ChEBI" id="CHEBI:29103"/>
    </ligand>
</feature>
<keyword evidence="13" id="KW-1185">Reference proteome</keyword>
<evidence type="ECO:0000256" key="4">
    <source>
        <dbReference type="ARBA" id="ARBA00022958"/>
    </source>
</evidence>
<dbReference type="InterPro" id="IPR004520">
    <property type="entry name" value="GTPase_MnmE"/>
</dbReference>
<dbReference type="GO" id="GO:0005525">
    <property type="term" value="F:GTP binding"/>
    <property type="evidence" value="ECO:0007669"/>
    <property type="project" value="UniProtKB-UniRule"/>
</dbReference>
<dbReference type="SUPFAM" id="SSF116878">
    <property type="entry name" value="TrmE connector domain"/>
    <property type="match status" value="1"/>
</dbReference>
<dbReference type="KEGG" id="plon:Pla110_31390"/>
<dbReference type="InterPro" id="IPR018948">
    <property type="entry name" value="GTP-bd_TrmE_N"/>
</dbReference>
<dbReference type="GO" id="GO:0046872">
    <property type="term" value="F:metal ion binding"/>
    <property type="evidence" value="ECO:0007669"/>
    <property type="project" value="UniProtKB-KW"/>
</dbReference>
<dbReference type="PANTHER" id="PTHR42714">
    <property type="entry name" value="TRNA MODIFICATION GTPASE GTPBP3"/>
    <property type="match status" value="1"/>
</dbReference>
<evidence type="ECO:0000259" key="9">
    <source>
        <dbReference type="Pfam" id="PF01926"/>
    </source>
</evidence>
<keyword evidence="6" id="KW-0963">Cytoplasm</keyword>
<name>A0A518CQ96_9PLAN</name>
<feature type="domain" description="G" evidence="9">
    <location>
        <begin position="224"/>
        <end position="334"/>
    </location>
</feature>
<dbReference type="NCBIfam" id="TIGR00450">
    <property type="entry name" value="mnmE_trmE_thdF"/>
    <property type="match status" value="1"/>
</dbReference>
<feature type="domain" description="MnmE helical" evidence="11">
    <location>
        <begin position="129"/>
        <end position="457"/>
    </location>
</feature>
<keyword evidence="6 12" id="KW-0378">Hydrolase</keyword>
<proteinExistence type="inferred from homology"/>
<evidence type="ECO:0000259" key="10">
    <source>
        <dbReference type="Pfam" id="PF10396"/>
    </source>
</evidence>
<feature type="binding site" evidence="6">
    <location>
        <position position="126"/>
    </location>
    <ligand>
        <name>(6S)-5-formyl-5,6,7,8-tetrahydrofolate</name>
        <dbReference type="ChEBI" id="CHEBI:57457"/>
    </ligand>
</feature>
<comment type="cofactor">
    <cofactor evidence="6">
        <name>K(+)</name>
        <dbReference type="ChEBI" id="CHEBI:29103"/>
    </cofactor>
    <text evidence="6">Binds 1 potassium ion per subunit.</text>
</comment>
<sequence>MNLDLDETIAALSSPPGPGGRGVLRLSGPEVKRVLVETLELDQARLDQLTSATRLTSSLNLNTGLPLPCSVYYWPTVRSYTGQPAAELQLPGSPPLLEAALVKLFQNGARPARPGEFTLRSFLAGRLDLVQAEAVLGVIDADDQVELKAALEQLAGGISSRLNQLREDMIDLVSDMEAGLDFVDEDIEFISREDVIQRLQSAHEYVSQVLDQSSSRMTSHSRPRVILAGLPNAGKSTLLNALAGNEAALVSEIEGTTRDYISQTIQTNNMSFDLIDTAGWETPRQDLMDHAHQRRDELLKEADLVLWCTDLSQQKTRSDEVLNTYRSTFRKLLIIQTKRDLAADHQSQTSFTETETGSLPVTVHEPGDMKLLKKEVSRLLSEQGKHDHQFLGSTAARTENSLQKVKSALTQAIEAAEANWGDDMIAIDLHQAIDHLGEIVGAVYTDDLLDRIFSKFCIGK</sequence>
<dbReference type="EMBL" id="CP036281">
    <property type="protein sequence ID" value="QDU81398.1"/>
    <property type="molecule type" value="Genomic_DNA"/>
</dbReference>
<dbReference type="RefSeq" id="WP_197440231.1">
    <property type="nucleotide sequence ID" value="NZ_CP036281.1"/>
</dbReference>
<comment type="similarity">
    <text evidence="1 6 7">Belongs to the TRAFAC class TrmE-Era-EngA-EngB-Septin-like GTPase superfamily. TrmE GTPase family.</text>
</comment>
<evidence type="ECO:0000256" key="6">
    <source>
        <dbReference type="HAMAP-Rule" id="MF_00379"/>
    </source>
</evidence>
<keyword evidence="4 6" id="KW-0630">Potassium</keyword>
<feature type="domain" description="GTP-binding protein TrmE N-terminal" evidence="10">
    <location>
        <begin position="8"/>
        <end position="126"/>
    </location>
</feature>
<evidence type="ECO:0000256" key="1">
    <source>
        <dbReference type="ARBA" id="ARBA00011043"/>
    </source>
</evidence>
<comment type="caution">
    <text evidence="6">Lacks conserved residue(s) required for the propagation of feature annotation.</text>
</comment>
<dbReference type="Gene3D" id="3.30.1360.120">
    <property type="entry name" value="Probable tRNA modification gtpase trme, domain 1"/>
    <property type="match status" value="1"/>
</dbReference>
<accession>A0A518CQ96</accession>
<dbReference type="GO" id="GO:0003924">
    <property type="term" value="F:GTPase activity"/>
    <property type="evidence" value="ECO:0007669"/>
    <property type="project" value="UniProtKB-UniRule"/>
</dbReference>
<dbReference type="SUPFAM" id="SSF103025">
    <property type="entry name" value="Folate-binding domain"/>
    <property type="match status" value="1"/>
</dbReference>
<comment type="subcellular location">
    <subcellularLocation>
        <location evidence="6">Cytoplasm</location>
    </subcellularLocation>
</comment>
<dbReference type="InterPro" id="IPR027368">
    <property type="entry name" value="MnmE_dom2"/>
</dbReference>
<keyword evidence="2 6" id="KW-0819">tRNA processing</keyword>
<dbReference type="GO" id="GO:0002098">
    <property type="term" value="P:tRNA wobble uridine modification"/>
    <property type="evidence" value="ECO:0007669"/>
    <property type="project" value="TreeGrafter"/>
</dbReference>
<gene>
    <name evidence="12" type="primary">mnmE_2</name>
    <name evidence="6" type="synonym">mnmE</name>
    <name evidence="6" type="synonym">trmE</name>
    <name evidence="12" type="ORF">Pla110_31390</name>
</gene>
<evidence type="ECO:0000313" key="13">
    <source>
        <dbReference type="Proteomes" id="UP000317178"/>
    </source>
</evidence>
<dbReference type="NCBIfam" id="TIGR00231">
    <property type="entry name" value="small_GTP"/>
    <property type="match status" value="1"/>
</dbReference>
<evidence type="ECO:0000256" key="7">
    <source>
        <dbReference type="RuleBase" id="RU003313"/>
    </source>
</evidence>
<dbReference type="SUPFAM" id="SSF52540">
    <property type="entry name" value="P-loop containing nucleoside triphosphate hydrolases"/>
    <property type="match status" value="1"/>
</dbReference>
<dbReference type="InterPro" id="IPR027266">
    <property type="entry name" value="TrmE/GcvT-like"/>
</dbReference>
<dbReference type="InterPro" id="IPR027417">
    <property type="entry name" value="P-loop_NTPase"/>
</dbReference>
<dbReference type="Pfam" id="PF10396">
    <property type="entry name" value="TrmE_N"/>
    <property type="match status" value="1"/>
</dbReference>
<dbReference type="HAMAP" id="MF_00379">
    <property type="entry name" value="GTPase_MnmE"/>
    <property type="match status" value="1"/>
</dbReference>
<dbReference type="EC" id="3.6.-.-" evidence="6"/>
<dbReference type="CDD" id="cd14858">
    <property type="entry name" value="TrmE_N"/>
    <property type="match status" value="1"/>
</dbReference>
<dbReference type="Pfam" id="PF01926">
    <property type="entry name" value="MMR_HSR1"/>
    <property type="match status" value="1"/>
</dbReference>
<feature type="binding site" evidence="6">
    <location>
        <begin position="251"/>
        <end position="257"/>
    </location>
    <ligand>
        <name>GTP</name>
        <dbReference type="ChEBI" id="CHEBI:37565"/>
    </ligand>
</feature>
<dbReference type="Gene3D" id="3.40.50.300">
    <property type="entry name" value="P-loop containing nucleotide triphosphate hydrolases"/>
    <property type="match status" value="1"/>
</dbReference>
<dbReference type="InterPro" id="IPR005225">
    <property type="entry name" value="Small_GTP-bd"/>
</dbReference>
<evidence type="ECO:0000256" key="2">
    <source>
        <dbReference type="ARBA" id="ARBA00022694"/>
    </source>
</evidence>
<feature type="binding site" evidence="6">
    <location>
        <position position="251"/>
    </location>
    <ligand>
        <name>K(+)</name>
        <dbReference type="ChEBI" id="CHEBI:29103"/>
    </ligand>
</feature>
<evidence type="ECO:0000259" key="11">
    <source>
        <dbReference type="Pfam" id="PF12631"/>
    </source>
</evidence>
<feature type="region of interest" description="Disordered" evidence="8">
    <location>
        <begin position="1"/>
        <end position="21"/>
    </location>
</feature>
<evidence type="ECO:0000256" key="5">
    <source>
        <dbReference type="ARBA" id="ARBA00023134"/>
    </source>
</evidence>
<feature type="binding site" evidence="6">
    <location>
        <begin position="276"/>
        <end position="279"/>
    </location>
    <ligand>
        <name>GTP</name>
        <dbReference type="ChEBI" id="CHEBI:37565"/>
    </ligand>
</feature>
<dbReference type="GO" id="GO:0030488">
    <property type="term" value="P:tRNA methylation"/>
    <property type="evidence" value="ECO:0007669"/>
    <property type="project" value="TreeGrafter"/>
</dbReference>
<evidence type="ECO:0000313" key="12">
    <source>
        <dbReference type="EMBL" id="QDU81398.1"/>
    </source>
</evidence>
<dbReference type="Pfam" id="PF12631">
    <property type="entry name" value="MnmE_helical"/>
    <property type="match status" value="1"/>
</dbReference>
<comment type="function">
    <text evidence="6">Exhibits a very high intrinsic GTPase hydrolysis rate. Involved in the addition of a carboxymethylaminomethyl (cmnm) group at the wobble position (U34) of certain tRNAs, forming tRNA-cmnm(5)s(2)U34.</text>
</comment>
<feature type="binding site" evidence="6">
    <location>
        <position position="25"/>
    </location>
    <ligand>
        <name>(6S)-5-formyl-5,6,7,8-tetrahydrofolate</name>
        <dbReference type="ChEBI" id="CHEBI:57457"/>
    </ligand>
</feature>
<comment type="subunit">
    <text evidence="6">Homodimer. Heterotetramer of two MnmE and two MnmG subunits.</text>
</comment>
<dbReference type="InterPro" id="IPR025867">
    <property type="entry name" value="MnmE_helical"/>
</dbReference>
<keyword evidence="6" id="KW-0479">Metal-binding</keyword>
<feature type="binding site" evidence="6">
    <location>
        <position position="256"/>
    </location>
    <ligand>
        <name>K(+)</name>
        <dbReference type="ChEBI" id="CHEBI:29103"/>
    </ligand>
</feature>
<organism evidence="12 13">
    <name type="scientific">Polystyrenella longa</name>
    <dbReference type="NCBI Taxonomy" id="2528007"/>
    <lineage>
        <taxon>Bacteria</taxon>
        <taxon>Pseudomonadati</taxon>
        <taxon>Planctomycetota</taxon>
        <taxon>Planctomycetia</taxon>
        <taxon>Planctomycetales</taxon>
        <taxon>Planctomycetaceae</taxon>
        <taxon>Polystyrenella</taxon>
    </lineage>
</organism>
<feature type="binding site" evidence="6">
    <location>
        <position position="236"/>
    </location>
    <ligand>
        <name>Mg(2+)</name>
        <dbReference type="ChEBI" id="CHEBI:18420"/>
    </ligand>
</feature>
<keyword evidence="5 6" id="KW-0342">GTP-binding</keyword>
<protein>
    <recommendedName>
        <fullName evidence="6">tRNA modification GTPase MnmE</fullName>
        <ecNumber evidence="6">3.6.-.-</ecNumber>
    </recommendedName>
</protein>
<dbReference type="Gene3D" id="1.20.120.430">
    <property type="entry name" value="tRNA modification GTPase MnmE domain 2"/>
    <property type="match status" value="1"/>
</dbReference>
<feature type="binding site" evidence="6">
    <location>
        <position position="253"/>
    </location>
    <ligand>
        <name>K(+)</name>
        <dbReference type="ChEBI" id="CHEBI:29103"/>
    </ligand>
</feature>